<protein>
    <submittedName>
        <fullName evidence="1">Uncharacterized protein</fullName>
    </submittedName>
</protein>
<dbReference type="Proteomes" id="UP001362899">
    <property type="component" value="Unassembled WGS sequence"/>
</dbReference>
<sequence length="96" mass="10874">MDSEKPLRVVYKHQPITPEYYKLAASSQLQTSIDDFHAVDAIQQRSTEIAASLSTSHDKSKERAQEWLHSRIQAAAPGYHMQTVLEPTKNSAHQDK</sequence>
<evidence type="ECO:0000313" key="2">
    <source>
        <dbReference type="Proteomes" id="UP001362899"/>
    </source>
</evidence>
<reference evidence="1 2" key="1">
    <citation type="journal article" date="2023" name="Elife">
        <title>Identification of key yeast species and microbe-microbe interactions impacting larval growth of Drosophila in the wild.</title>
        <authorList>
            <person name="Mure A."/>
            <person name="Sugiura Y."/>
            <person name="Maeda R."/>
            <person name="Honda K."/>
            <person name="Sakurai N."/>
            <person name="Takahashi Y."/>
            <person name="Watada M."/>
            <person name="Katoh T."/>
            <person name="Gotoh A."/>
            <person name="Gotoh Y."/>
            <person name="Taniguchi I."/>
            <person name="Nakamura K."/>
            <person name="Hayashi T."/>
            <person name="Katayama T."/>
            <person name="Uemura T."/>
            <person name="Hattori Y."/>
        </authorList>
    </citation>
    <scope>NUCLEOTIDE SEQUENCE [LARGE SCALE GENOMIC DNA]</scope>
    <source>
        <strain evidence="1 2">SB-73</strain>
    </source>
</reference>
<gene>
    <name evidence="1" type="ORF">DASB73_025950</name>
</gene>
<organism evidence="1 2">
    <name type="scientific">Starmerella bacillaris</name>
    <name type="common">Yeast</name>
    <name type="synonym">Candida zemplinina</name>
    <dbReference type="NCBI Taxonomy" id="1247836"/>
    <lineage>
        <taxon>Eukaryota</taxon>
        <taxon>Fungi</taxon>
        <taxon>Dikarya</taxon>
        <taxon>Ascomycota</taxon>
        <taxon>Saccharomycotina</taxon>
        <taxon>Dipodascomycetes</taxon>
        <taxon>Dipodascales</taxon>
        <taxon>Trichomonascaceae</taxon>
        <taxon>Starmerella</taxon>
    </lineage>
</organism>
<comment type="caution">
    <text evidence="1">The sequence shown here is derived from an EMBL/GenBank/DDBJ whole genome shotgun (WGS) entry which is preliminary data.</text>
</comment>
<dbReference type="EMBL" id="BTGC01000008">
    <property type="protein sequence ID" value="GMM51632.1"/>
    <property type="molecule type" value="Genomic_DNA"/>
</dbReference>
<accession>A0AAV5RK85</accession>
<dbReference type="AlphaFoldDB" id="A0AAV5RK85"/>
<proteinExistence type="predicted"/>
<name>A0AAV5RK85_STABA</name>
<keyword evidence="2" id="KW-1185">Reference proteome</keyword>
<evidence type="ECO:0000313" key="1">
    <source>
        <dbReference type="EMBL" id="GMM51632.1"/>
    </source>
</evidence>